<protein>
    <submittedName>
        <fullName evidence="1">YceD family protein</fullName>
    </submittedName>
</protein>
<evidence type="ECO:0000313" key="2">
    <source>
        <dbReference type="Proteomes" id="UP001597032"/>
    </source>
</evidence>
<keyword evidence="2" id="KW-1185">Reference proteome</keyword>
<dbReference type="EMBL" id="JBHTIC010000002">
    <property type="protein sequence ID" value="MFD0760538.1"/>
    <property type="molecule type" value="Genomic_DNA"/>
</dbReference>
<comment type="caution">
    <text evidence="1">The sequence shown here is derived from an EMBL/GenBank/DDBJ whole genome shotgun (WGS) entry which is preliminary data.</text>
</comment>
<accession>A0ABW2Z100</accession>
<reference evidence="2" key="1">
    <citation type="journal article" date="2019" name="Int. J. Syst. Evol. Microbiol.">
        <title>The Global Catalogue of Microorganisms (GCM) 10K type strain sequencing project: providing services to taxonomists for standard genome sequencing and annotation.</title>
        <authorList>
            <consortium name="The Broad Institute Genomics Platform"/>
            <consortium name="The Broad Institute Genome Sequencing Center for Infectious Disease"/>
            <person name="Wu L."/>
            <person name="Ma J."/>
        </authorList>
    </citation>
    <scope>NUCLEOTIDE SEQUENCE [LARGE SCALE GENOMIC DNA]</scope>
    <source>
        <strain evidence="2">CCUG 60022</strain>
    </source>
</reference>
<proteinExistence type="predicted"/>
<dbReference type="RefSeq" id="WP_386781268.1">
    <property type="nucleotide sequence ID" value="NZ_JBHTIC010000002.1"/>
</dbReference>
<organism evidence="1 2">
    <name type="scientific">Lutibacter aestuarii</name>
    <dbReference type="NCBI Taxonomy" id="861111"/>
    <lineage>
        <taxon>Bacteria</taxon>
        <taxon>Pseudomonadati</taxon>
        <taxon>Bacteroidota</taxon>
        <taxon>Flavobacteriia</taxon>
        <taxon>Flavobacteriales</taxon>
        <taxon>Flavobacteriaceae</taxon>
        <taxon>Lutibacter</taxon>
    </lineage>
</organism>
<evidence type="ECO:0000313" key="1">
    <source>
        <dbReference type="EMBL" id="MFD0760538.1"/>
    </source>
</evidence>
<dbReference type="Pfam" id="PF02620">
    <property type="entry name" value="YceD"/>
    <property type="match status" value="1"/>
</dbReference>
<dbReference type="Proteomes" id="UP001597032">
    <property type="component" value="Unassembled WGS sequence"/>
</dbReference>
<dbReference type="InterPro" id="IPR003772">
    <property type="entry name" value="YceD"/>
</dbReference>
<sequence>MKDLKEFEISFVGLKEGVHHFEYIIEKEFFDFFEYEEFYNSNVKIDLSFLKKATMFELEFSILGWVEVACDLTNELFQLPINSKMDLIVKFGDEYNDENEELLIIPHTDYKLNVAQFIYETIVLSVPLKKIHPGVADGTLKSEVLEKLKEFEIKEEVEKQTPDENINETIDPRWNKLKDILIDKNKSNGTS</sequence>
<gene>
    <name evidence="1" type="ORF">ACFQZW_00425</name>
</gene>
<name>A0ABW2Z100_9FLAO</name>